<reference evidence="7" key="1">
    <citation type="submission" date="2023-02" db="EMBL/GenBank/DDBJ databases">
        <title>Mating type loci evolution in Malassezia.</title>
        <authorList>
            <person name="Coelho M.A."/>
        </authorList>
    </citation>
    <scope>NUCLEOTIDE SEQUENCE</scope>
    <source>
        <strain evidence="7">CBS 14136</strain>
    </source>
</reference>
<dbReference type="SMART" id="SM01401">
    <property type="entry name" value="Sds3"/>
    <property type="match status" value="1"/>
</dbReference>
<sequence length="607" mass="68641">MAQAQEVSDTKQGVSLDPEPHNGSEDYDQSTLSSDAETEPLQFDDSASDAPSDDQNIASTRTQGSKSTGDLREGRSDSSDLTDEEEDEMDRAVEADENSNMGMKQETQSSLPDDNLDRKASENAMRVSLEDLASVATADVSSLEQSVSRRLAHATSSPLSSEGEEELAPTMTELPTTPRKGRSTLRRAVMAAAGKRRAAATGGAPSLLVEPDMDSSVPPSAATSRQTSPQSDIDDAATIQSGVEEQDFAMETSQDQHADSEGLQDQPMEAQPESLLVDREEIQENDLADTEKGTPVPDVVEQDDDDEAMQRRQEAVHLLTRIEIGFAMLRDRLYKERLDELEKESEMIHQGTHPELQLLHFIIDARRERRASLLQVWLREEHKERDRWARVEEDIAWIHWRDESANARRKLLHDSMRKRRRLDREKRFLDTPQPVRRPQPFQAELVRKLPVYSQRTQRDVDRFDYAMQRTPEDISAYMAYPDLRGLDEYGVWMDLEQMGLRSVPPAYPPFHRGEDAPMQDGYAPYVGHPRNPAPYAPRYAMHNGYMENQYDAPMPMEEYAERYSMPADYDAPPYGKPHPVGRHAHGLDTGQYPTEVPYGVAHMSVRM</sequence>
<evidence type="ECO:0000256" key="5">
    <source>
        <dbReference type="ARBA" id="ARBA00023242"/>
    </source>
</evidence>
<evidence type="ECO:0000256" key="6">
    <source>
        <dbReference type="SAM" id="MobiDB-lite"/>
    </source>
</evidence>
<organism evidence="7 8">
    <name type="scientific">Malassezia psittaci</name>
    <dbReference type="NCBI Taxonomy" id="1821823"/>
    <lineage>
        <taxon>Eukaryota</taxon>
        <taxon>Fungi</taxon>
        <taxon>Dikarya</taxon>
        <taxon>Basidiomycota</taxon>
        <taxon>Ustilaginomycotina</taxon>
        <taxon>Malasseziomycetes</taxon>
        <taxon>Malasseziales</taxon>
        <taxon>Malasseziaceae</taxon>
        <taxon>Malassezia</taxon>
    </lineage>
</organism>
<evidence type="ECO:0000313" key="7">
    <source>
        <dbReference type="EMBL" id="WFD44543.1"/>
    </source>
</evidence>
<keyword evidence="5" id="KW-0539">Nucleus</keyword>
<feature type="compositionally biased region" description="Polar residues" evidence="6">
    <location>
        <begin position="55"/>
        <end position="68"/>
    </location>
</feature>
<dbReference type="Proteomes" id="UP001214628">
    <property type="component" value="Chromosome 5"/>
</dbReference>
<evidence type="ECO:0000313" key="8">
    <source>
        <dbReference type="Proteomes" id="UP001214628"/>
    </source>
</evidence>
<feature type="compositionally biased region" description="Low complexity" evidence="6">
    <location>
        <begin position="186"/>
        <end position="204"/>
    </location>
</feature>
<keyword evidence="2" id="KW-0678">Repressor</keyword>
<dbReference type="Pfam" id="PF08598">
    <property type="entry name" value="Sds3"/>
    <property type="match status" value="1"/>
</dbReference>
<feature type="compositionally biased region" description="Polar residues" evidence="6">
    <location>
        <begin position="1"/>
        <end position="13"/>
    </location>
</feature>
<dbReference type="EMBL" id="CP118379">
    <property type="protein sequence ID" value="WFD44543.1"/>
    <property type="molecule type" value="Genomic_DNA"/>
</dbReference>
<name>A0AAF0FHA7_9BASI</name>
<evidence type="ECO:0000256" key="2">
    <source>
        <dbReference type="ARBA" id="ARBA00022491"/>
    </source>
</evidence>
<evidence type="ECO:0000256" key="4">
    <source>
        <dbReference type="ARBA" id="ARBA00023163"/>
    </source>
</evidence>
<dbReference type="GO" id="GO:0010468">
    <property type="term" value="P:regulation of gene expression"/>
    <property type="evidence" value="ECO:0007669"/>
    <property type="project" value="UniProtKB-ARBA"/>
</dbReference>
<feature type="region of interest" description="Disordered" evidence="6">
    <location>
        <begin position="138"/>
        <end position="233"/>
    </location>
</feature>
<keyword evidence="3" id="KW-0805">Transcription regulation</keyword>
<feature type="compositionally biased region" description="Acidic residues" evidence="6">
    <location>
        <begin position="80"/>
        <end position="89"/>
    </location>
</feature>
<keyword evidence="4" id="KW-0804">Transcription</keyword>
<evidence type="ECO:0000256" key="1">
    <source>
        <dbReference type="ARBA" id="ARBA00004123"/>
    </source>
</evidence>
<feature type="compositionally biased region" description="Polar residues" evidence="6">
    <location>
        <begin position="98"/>
        <end position="112"/>
    </location>
</feature>
<feature type="compositionally biased region" description="Basic and acidic residues" evidence="6">
    <location>
        <begin position="69"/>
        <end position="78"/>
    </location>
</feature>
<gene>
    <name evidence="7" type="primary">TAH18_2</name>
    <name evidence="7" type="ORF">MPSI1_003211</name>
</gene>
<dbReference type="AlphaFoldDB" id="A0AAF0FHA7"/>
<evidence type="ECO:0000256" key="3">
    <source>
        <dbReference type="ARBA" id="ARBA00023015"/>
    </source>
</evidence>
<feature type="compositionally biased region" description="Low complexity" evidence="6">
    <location>
        <begin position="44"/>
        <end position="54"/>
    </location>
</feature>
<feature type="compositionally biased region" description="Polar residues" evidence="6">
    <location>
        <begin position="217"/>
        <end position="231"/>
    </location>
</feature>
<dbReference type="Gene3D" id="1.20.5.1500">
    <property type="match status" value="1"/>
</dbReference>
<dbReference type="GO" id="GO:0005654">
    <property type="term" value="C:nucleoplasm"/>
    <property type="evidence" value="ECO:0007669"/>
    <property type="project" value="UniProtKB-ARBA"/>
</dbReference>
<keyword evidence="8" id="KW-1185">Reference proteome</keyword>
<dbReference type="InterPro" id="IPR013907">
    <property type="entry name" value="Sds3"/>
</dbReference>
<protein>
    <submittedName>
        <fullName evidence="7">NAPDH-dependent diflavin reductase</fullName>
    </submittedName>
</protein>
<accession>A0AAF0FHA7</accession>
<feature type="region of interest" description="Disordered" evidence="6">
    <location>
        <begin position="1"/>
        <end position="123"/>
    </location>
</feature>
<proteinExistence type="predicted"/>
<comment type="subcellular location">
    <subcellularLocation>
        <location evidence="1">Nucleus</location>
    </subcellularLocation>
</comment>
<feature type="compositionally biased region" description="Polar residues" evidence="6">
    <location>
        <begin position="139"/>
        <end position="148"/>
    </location>
</feature>
<dbReference type="PANTHER" id="PTHR21964">
    <property type="entry name" value="BREAST CANCER METASTASIS-SUPPRESSOR 1"/>
    <property type="match status" value="1"/>
</dbReference>